<dbReference type="PANTHER" id="PTHR36106">
    <property type="entry name" value="ANAEROBIC C4-DICARBOXYLATE TRANSPORTER DCUB"/>
    <property type="match status" value="1"/>
</dbReference>
<evidence type="ECO:0000256" key="7">
    <source>
        <dbReference type="ARBA" id="ARBA00022989"/>
    </source>
</evidence>
<dbReference type="GO" id="GO:0005886">
    <property type="term" value="C:plasma membrane"/>
    <property type="evidence" value="ECO:0007669"/>
    <property type="project" value="UniProtKB-SubCell"/>
</dbReference>
<feature type="transmembrane region" description="Helical" evidence="9">
    <location>
        <begin position="274"/>
        <end position="292"/>
    </location>
</feature>
<feature type="transmembrane region" description="Helical" evidence="9">
    <location>
        <begin position="342"/>
        <end position="360"/>
    </location>
</feature>
<comment type="similarity">
    <text evidence="2">Belongs to the DcuA/DcuB transporter (TC 2.A.13.1) family.</text>
</comment>
<feature type="transmembrane region" description="Helical" evidence="9">
    <location>
        <begin position="425"/>
        <end position="447"/>
    </location>
</feature>
<keyword evidence="7 9" id="KW-1133">Transmembrane helix</keyword>
<dbReference type="GO" id="GO:0015556">
    <property type="term" value="F:C4-dicarboxylate transmembrane transporter activity"/>
    <property type="evidence" value="ECO:0007669"/>
    <property type="project" value="InterPro"/>
</dbReference>
<dbReference type="PIRSF" id="PIRSF004539">
    <property type="entry name" value="C4-dicrbxl_trns"/>
    <property type="match status" value="1"/>
</dbReference>
<keyword evidence="8 9" id="KW-0472">Membrane</keyword>
<keyword evidence="3" id="KW-0813">Transport</keyword>
<feature type="transmembrane region" description="Helical" evidence="9">
    <location>
        <begin position="25"/>
        <end position="42"/>
    </location>
</feature>
<feature type="transmembrane region" description="Helical" evidence="9">
    <location>
        <begin position="234"/>
        <end position="254"/>
    </location>
</feature>
<keyword evidence="6 9" id="KW-0812">Transmembrane</keyword>
<dbReference type="NCBIfam" id="NF006927">
    <property type="entry name" value="PRK09412.1"/>
    <property type="match status" value="1"/>
</dbReference>
<name>A0A9D1SLF4_9FIRM</name>
<dbReference type="Proteomes" id="UP000824099">
    <property type="component" value="Unassembled WGS sequence"/>
</dbReference>
<dbReference type="PANTHER" id="PTHR36106:SF3">
    <property type="entry name" value="ANAEROBIC C4-DICARBOXYLATE TRANSPORTER DCUB"/>
    <property type="match status" value="1"/>
</dbReference>
<evidence type="ECO:0000256" key="4">
    <source>
        <dbReference type="ARBA" id="ARBA00022475"/>
    </source>
</evidence>
<feature type="transmembrane region" description="Helical" evidence="9">
    <location>
        <begin position="49"/>
        <end position="68"/>
    </location>
</feature>
<feature type="transmembrane region" description="Helical" evidence="9">
    <location>
        <begin position="168"/>
        <end position="189"/>
    </location>
</feature>
<reference evidence="10" key="2">
    <citation type="journal article" date="2021" name="PeerJ">
        <title>Extensive microbial diversity within the chicken gut microbiome revealed by metagenomics and culture.</title>
        <authorList>
            <person name="Gilroy R."/>
            <person name="Ravi A."/>
            <person name="Getino M."/>
            <person name="Pursley I."/>
            <person name="Horton D.L."/>
            <person name="Alikhan N.F."/>
            <person name="Baker D."/>
            <person name="Gharbi K."/>
            <person name="Hall N."/>
            <person name="Watson M."/>
            <person name="Adriaenssens E.M."/>
            <person name="Foster-Nyarko E."/>
            <person name="Jarju S."/>
            <person name="Secka A."/>
            <person name="Antonio M."/>
            <person name="Oren A."/>
            <person name="Chaudhuri R.R."/>
            <person name="La Ragione R."/>
            <person name="Hildebrand F."/>
            <person name="Pallen M.J."/>
        </authorList>
    </citation>
    <scope>NUCLEOTIDE SEQUENCE</scope>
    <source>
        <strain evidence="10">CHK160-1198</strain>
    </source>
</reference>
<evidence type="ECO:0000256" key="2">
    <source>
        <dbReference type="ARBA" id="ARBA00006413"/>
    </source>
</evidence>
<dbReference type="NCBIfam" id="TIGR00770">
    <property type="entry name" value="Dcu"/>
    <property type="match status" value="1"/>
</dbReference>
<dbReference type="InterPro" id="IPR004668">
    <property type="entry name" value="Anaer_Dcu_memb_transpt"/>
</dbReference>
<dbReference type="Pfam" id="PF03605">
    <property type="entry name" value="DcuA_DcuB"/>
    <property type="match status" value="1"/>
</dbReference>
<protein>
    <submittedName>
        <fullName evidence="10">Anaerobic C4-dicarboxylate transporter</fullName>
    </submittedName>
</protein>
<evidence type="ECO:0000256" key="5">
    <source>
        <dbReference type="ARBA" id="ARBA00022519"/>
    </source>
</evidence>
<evidence type="ECO:0000256" key="6">
    <source>
        <dbReference type="ARBA" id="ARBA00022692"/>
    </source>
</evidence>
<evidence type="ECO:0000256" key="8">
    <source>
        <dbReference type="ARBA" id="ARBA00023136"/>
    </source>
</evidence>
<organism evidence="10 11">
    <name type="scientific">Candidatus Avacidaminococcus intestinavium</name>
    <dbReference type="NCBI Taxonomy" id="2840684"/>
    <lineage>
        <taxon>Bacteria</taxon>
        <taxon>Bacillati</taxon>
        <taxon>Bacillota</taxon>
        <taxon>Negativicutes</taxon>
        <taxon>Acidaminococcales</taxon>
        <taxon>Acidaminococcaceae</taxon>
        <taxon>Acidaminococcaceae incertae sedis</taxon>
        <taxon>Candidatus Avacidaminococcus</taxon>
    </lineage>
</organism>
<feature type="transmembrane region" description="Helical" evidence="9">
    <location>
        <begin position="372"/>
        <end position="394"/>
    </location>
</feature>
<dbReference type="EMBL" id="DVNI01000040">
    <property type="protein sequence ID" value="HIU63968.1"/>
    <property type="molecule type" value="Genomic_DNA"/>
</dbReference>
<feature type="transmembrane region" description="Helical" evidence="9">
    <location>
        <begin position="304"/>
        <end position="322"/>
    </location>
</feature>
<comment type="caution">
    <text evidence="10">The sequence shown here is derived from an EMBL/GenBank/DDBJ whole genome shotgun (WGS) entry which is preliminary data.</text>
</comment>
<keyword evidence="5" id="KW-0997">Cell inner membrane</keyword>
<reference evidence="10" key="1">
    <citation type="submission" date="2020-10" db="EMBL/GenBank/DDBJ databases">
        <authorList>
            <person name="Gilroy R."/>
        </authorList>
    </citation>
    <scope>NUCLEOTIDE SEQUENCE</scope>
    <source>
        <strain evidence="10">CHK160-1198</strain>
    </source>
</reference>
<gene>
    <name evidence="10" type="ORF">IAB06_02835</name>
</gene>
<evidence type="ECO:0000256" key="3">
    <source>
        <dbReference type="ARBA" id="ARBA00022448"/>
    </source>
</evidence>
<evidence type="ECO:0000313" key="11">
    <source>
        <dbReference type="Proteomes" id="UP000824099"/>
    </source>
</evidence>
<feature type="transmembrane region" description="Helical" evidence="9">
    <location>
        <begin position="142"/>
        <end position="162"/>
    </location>
</feature>
<evidence type="ECO:0000256" key="1">
    <source>
        <dbReference type="ARBA" id="ARBA00004429"/>
    </source>
</evidence>
<keyword evidence="4" id="KW-1003">Cell membrane</keyword>
<evidence type="ECO:0000256" key="9">
    <source>
        <dbReference type="SAM" id="Phobius"/>
    </source>
</evidence>
<feature type="transmembrane region" description="Helical" evidence="9">
    <location>
        <begin position="88"/>
        <end position="121"/>
    </location>
</feature>
<dbReference type="AlphaFoldDB" id="A0A9D1SLF4"/>
<dbReference type="NCBIfam" id="NF009136">
    <property type="entry name" value="PRK12489.1"/>
    <property type="match status" value="1"/>
</dbReference>
<sequence>MLMLLGFLILMTCLVIGVRRGGIGLATVSGIGLVFFIFVMGLKPGKPPVDVMLTIMAVVTCSAFLQASKGLDVMLKYAEKFLRSNPKYITILAPLTTWFLAVLCGTGHVVYAMFPIIYDIAIKQNIRPERPMSVSSIASQMGVCASPASVAVVSVVAILGATEHPFGVMQILSISIPATFVGVVVAGLWSINRGKDLDNDLEFQAKIADPEQKEFIYGGLQEQSLLNIKLPKSAYQAALIFLLGIGIIALFGSFPQLLPKFPDAKGVLKPFSMTPTIQLMMLSIAAIIMMLCNVKTAEVASGSVFKSGMTAIVSVYGVAWMADTYFGAYLPVMRETLSNVVLAYPWMYAIVLFLVSKLINSQAAAVTVIVPMALSVGVDPLVIVGFMPAAYGYFVLPTYPSDLACIGFDRSGTTNIGKFIINHSFLIPGFIGVGSACLAGYILVHLVY</sequence>
<comment type="subcellular location">
    <subcellularLocation>
        <location evidence="1">Cell inner membrane</location>
        <topology evidence="1">Multi-pass membrane protein</topology>
    </subcellularLocation>
</comment>
<proteinExistence type="inferred from homology"/>
<evidence type="ECO:0000313" key="10">
    <source>
        <dbReference type="EMBL" id="HIU63968.1"/>
    </source>
</evidence>
<accession>A0A9D1SLF4</accession>